<keyword evidence="1 3" id="KW-0547">Nucleotide-binding</keyword>
<keyword evidence="2 3" id="KW-0067">ATP-binding</keyword>
<dbReference type="Gene3D" id="3.40.50.300">
    <property type="entry name" value="P-loop containing nucleotide triphosphate hydrolases"/>
    <property type="match status" value="1"/>
</dbReference>
<dbReference type="GO" id="GO:0005524">
    <property type="term" value="F:ATP binding"/>
    <property type="evidence" value="ECO:0007669"/>
    <property type="project" value="UniProtKB-UniRule"/>
</dbReference>
<comment type="function">
    <text evidence="3">Catalyzes the phosphorylation of the 3'-hydroxyl group of dephosphocoenzyme A to form coenzyme A.</text>
</comment>
<evidence type="ECO:0000256" key="1">
    <source>
        <dbReference type="ARBA" id="ARBA00022741"/>
    </source>
</evidence>
<dbReference type="Pfam" id="PF01121">
    <property type="entry name" value="CoaE"/>
    <property type="match status" value="1"/>
</dbReference>
<accession>A0A9D1K5M0</accession>
<dbReference type="EC" id="2.7.1.24" evidence="3 4"/>
<proteinExistence type="inferred from homology"/>
<dbReference type="GO" id="GO:0005737">
    <property type="term" value="C:cytoplasm"/>
    <property type="evidence" value="ECO:0007669"/>
    <property type="project" value="UniProtKB-SubCell"/>
</dbReference>
<evidence type="ECO:0000256" key="4">
    <source>
        <dbReference type="NCBIfam" id="TIGR00152"/>
    </source>
</evidence>
<evidence type="ECO:0000256" key="2">
    <source>
        <dbReference type="ARBA" id="ARBA00022840"/>
    </source>
</evidence>
<comment type="caution">
    <text evidence="5">The sequence shown here is derived from an EMBL/GenBank/DDBJ whole genome shotgun (WGS) entry which is preliminary data.</text>
</comment>
<dbReference type="EMBL" id="DVJO01000177">
    <property type="protein sequence ID" value="HIS83559.1"/>
    <property type="molecule type" value="Genomic_DNA"/>
</dbReference>
<dbReference type="InterPro" id="IPR001977">
    <property type="entry name" value="Depp_CoAkinase"/>
</dbReference>
<protein>
    <recommendedName>
        <fullName evidence="3 4">Dephospho-CoA kinase</fullName>
        <ecNumber evidence="3 4">2.7.1.24</ecNumber>
    </recommendedName>
    <alternativeName>
        <fullName evidence="3">Dephosphocoenzyme A kinase</fullName>
    </alternativeName>
</protein>
<dbReference type="InterPro" id="IPR027417">
    <property type="entry name" value="P-loop_NTPase"/>
</dbReference>
<dbReference type="HAMAP" id="MF_00376">
    <property type="entry name" value="Dephospho_CoA_kinase"/>
    <property type="match status" value="1"/>
</dbReference>
<keyword evidence="3" id="KW-0963">Cytoplasm</keyword>
<name>A0A9D1K5M0_9BACT</name>
<dbReference type="GO" id="GO:0015937">
    <property type="term" value="P:coenzyme A biosynthetic process"/>
    <property type="evidence" value="ECO:0007669"/>
    <property type="project" value="UniProtKB-UniRule"/>
</dbReference>
<dbReference type="PANTHER" id="PTHR10695:SF46">
    <property type="entry name" value="BIFUNCTIONAL COENZYME A SYNTHASE-RELATED"/>
    <property type="match status" value="1"/>
</dbReference>
<dbReference type="AlphaFoldDB" id="A0A9D1K5M0"/>
<dbReference type="NCBIfam" id="TIGR00152">
    <property type="entry name" value="dephospho-CoA kinase"/>
    <property type="match status" value="1"/>
</dbReference>
<organism evidence="5 6">
    <name type="scientific">Candidatus Scatenecus faecavium</name>
    <dbReference type="NCBI Taxonomy" id="2840915"/>
    <lineage>
        <taxon>Bacteria</taxon>
        <taxon>Candidatus Scatenecus</taxon>
    </lineage>
</organism>
<keyword evidence="3" id="KW-0173">Coenzyme A biosynthesis</keyword>
<comment type="catalytic activity">
    <reaction evidence="3">
        <text>3'-dephospho-CoA + ATP = ADP + CoA + H(+)</text>
        <dbReference type="Rhea" id="RHEA:18245"/>
        <dbReference type="ChEBI" id="CHEBI:15378"/>
        <dbReference type="ChEBI" id="CHEBI:30616"/>
        <dbReference type="ChEBI" id="CHEBI:57287"/>
        <dbReference type="ChEBI" id="CHEBI:57328"/>
        <dbReference type="ChEBI" id="CHEBI:456216"/>
        <dbReference type="EC" id="2.7.1.24"/>
    </reaction>
</comment>
<evidence type="ECO:0000256" key="3">
    <source>
        <dbReference type="HAMAP-Rule" id="MF_00376"/>
    </source>
</evidence>
<reference evidence="5" key="2">
    <citation type="journal article" date="2021" name="PeerJ">
        <title>Extensive microbial diversity within the chicken gut microbiome revealed by metagenomics and culture.</title>
        <authorList>
            <person name="Gilroy R."/>
            <person name="Ravi A."/>
            <person name="Getino M."/>
            <person name="Pursley I."/>
            <person name="Horton D.L."/>
            <person name="Alikhan N.F."/>
            <person name="Baker D."/>
            <person name="Gharbi K."/>
            <person name="Hall N."/>
            <person name="Watson M."/>
            <person name="Adriaenssens E.M."/>
            <person name="Foster-Nyarko E."/>
            <person name="Jarju S."/>
            <person name="Secka A."/>
            <person name="Antonio M."/>
            <person name="Oren A."/>
            <person name="Chaudhuri R.R."/>
            <person name="La Ragione R."/>
            <person name="Hildebrand F."/>
            <person name="Pallen M.J."/>
        </authorList>
    </citation>
    <scope>NUCLEOTIDE SEQUENCE</scope>
    <source>
        <strain evidence="5">CHK152-2994</strain>
    </source>
</reference>
<dbReference type="SUPFAM" id="SSF52540">
    <property type="entry name" value="P-loop containing nucleoside triphosphate hydrolases"/>
    <property type="match status" value="1"/>
</dbReference>
<dbReference type="PROSITE" id="PS51219">
    <property type="entry name" value="DPCK"/>
    <property type="match status" value="1"/>
</dbReference>
<dbReference type="Proteomes" id="UP000824139">
    <property type="component" value="Unassembled WGS sequence"/>
</dbReference>
<dbReference type="CDD" id="cd02022">
    <property type="entry name" value="DPCK"/>
    <property type="match status" value="1"/>
</dbReference>
<dbReference type="PANTHER" id="PTHR10695">
    <property type="entry name" value="DEPHOSPHO-COA KINASE-RELATED"/>
    <property type="match status" value="1"/>
</dbReference>
<evidence type="ECO:0000313" key="6">
    <source>
        <dbReference type="Proteomes" id="UP000824139"/>
    </source>
</evidence>
<evidence type="ECO:0000313" key="5">
    <source>
        <dbReference type="EMBL" id="HIS83559.1"/>
    </source>
</evidence>
<comment type="similarity">
    <text evidence="3">Belongs to the CoaE family.</text>
</comment>
<gene>
    <name evidence="3" type="primary">coaE</name>
    <name evidence="5" type="ORF">IAD41_08160</name>
</gene>
<reference evidence="5" key="1">
    <citation type="submission" date="2020-10" db="EMBL/GenBank/DDBJ databases">
        <authorList>
            <person name="Gilroy R."/>
        </authorList>
    </citation>
    <scope>NUCLEOTIDE SEQUENCE</scope>
    <source>
        <strain evidence="5">CHK152-2994</strain>
    </source>
</reference>
<comment type="pathway">
    <text evidence="3">Cofactor biosynthesis; coenzyme A biosynthesis; CoA from (R)-pantothenate: step 5/5.</text>
</comment>
<feature type="binding site" evidence="3">
    <location>
        <begin position="11"/>
        <end position="16"/>
    </location>
    <ligand>
        <name>ATP</name>
        <dbReference type="ChEBI" id="CHEBI:30616"/>
    </ligand>
</feature>
<sequence>MIKVAITGNIAAGKSTVEKILREQGYSVLNTDDVGHDLLDGKSDVFKSFPFYIDVAKEVLRAFKGYEILDKSGHICRNKLGKLVFSDKTLLRRLESVIHPLVRLKIYEFFEEHKDETVVFVSVPQLYEAEMQYMFDKVLLVFSEDKYRYKRLLKRDGYTEEYASARINAQMSQVDKLLLCDDCIENDGTIGELKVRIAYLLNEYKHYKPKRVRKP</sequence>
<comment type="subcellular location">
    <subcellularLocation>
        <location evidence="3">Cytoplasm</location>
    </subcellularLocation>
</comment>
<keyword evidence="3 5" id="KW-0418">Kinase</keyword>
<keyword evidence="3 5" id="KW-0808">Transferase</keyword>
<dbReference type="GO" id="GO:0004140">
    <property type="term" value="F:dephospho-CoA kinase activity"/>
    <property type="evidence" value="ECO:0007669"/>
    <property type="project" value="UniProtKB-UniRule"/>
</dbReference>